<keyword evidence="5 7" id="KW-0573">Peptidoglycan synthesis</keyword>
<dbReference type="PROSITE" id="PS51257">
    <property type="entry name" value="PROKAR_LIPOPROTEIN"/>
    <property type="match status" value="1"/>
</dbReference>
<evidence type="ECO:0000256" key="5">
    <source>
        <dbReference type="ARBA" id="ARBA00022984"/>
    </source>
</evidence>
<proteinExistence type="inferred from homology"/>
<evidence type="ECO:0000256" key="8">
    <source>
        <dbReference type="SAM" id="SignalP"/>
    </source>
</evidence>
<gene>
    <name evidence="10" type="ORF">GCM10022211_01740</name>
</gene>
<evidence type="ECO:0000259" key="9">
    <source>
        <dbReference type="PROSITE" id="PS52029"/>
    </source>
</evidence>
<evidence type="ECO:0000313" key="11">
    <source>
        <dbReference type="Proteomes" id="UP001501310"/>
    </source>
</evidence>
<keyword evidence="11" id="KW-1185">Reference proteome</keyword>
<dbReference type="CDD" id="cd16913">
    <property type="entry name" value="YkuD_like"/>
    <property type="match status" value="1"/>
</dbReference>
<comment type="similarity">
    <text evidence="2">Belongs to the YkuD family.</text>
</comment>
<evidence type="ECO:0000256" key="7">
    <source>
        <dbReference type="PROSITE-ProRule" id="PRU01373"/>
    </source>
</evidence>
<keyword evidence="4 7" id="KW-0133">Cell shape</keyword>
<dbReference type="PANTHER" id="PTHR30582">
    <property type="entry name" value="L,D-TRANSPEPTIDASE"/>
    <property type="match status" value="1"/>
</dbReference>
<feature type="active site" description="Proton donor/acceptor" evidence="7">
    <location>
        <position position="170"/>
    </location>
</feature>
<dbReference type="SUPFAM" id="SSF141523">
    <property type="entry name" value="L,D-transpeptidase catalytic domain-like"/>
    <property type="match status" value="1"/>
</dbReference>
<dbReference type="PROSITE" id="PS52029">
    <property type="entry name" value="LD_TPASE"/>
    <property type="match status" value="1"/>
</dbReference>
<keyword evidence="6 7" id="KW-0961">Cell wall biogenesis/degradation</keyword>
<feature type="signal peptide" evidence="8">
    <location>
        <begin position="1"/>
        <end position="25"/>
    </location>
</feature>
<feature type="chain" id="PRO_5045549090" description="L,D-TPase catalytic domain-containing protein" evidence="8">
    <location>
        <begin position="26"/>
        <end position="222"/>
    </location>
</feature>
<evidence type="ECO:0000256" key="4">
    <source>
        <dbReference type="ARBA" id="ARBA00022960"/>
    </source>
</evidence>
<dbReference type="InterPro" id="IPR005490">
    <property type="entry name" value="LD_TPept_cat_dom"/>
</dbReference>
<comment type="caution">
    <text evidence="10">The sequence shown here is derived from an EMBL/GenBank/DDBJ whole genome shotgun (WGS) entry which is preliminary data.</text>
</comment>
<dbReference type="Gene3D" id="2.40.440.10">
    <property type="entry name" value="L,D-transpeptidase catalytic domain-like"/>
    <property type="match status" value="1"/>
</dbReference>
<accession>A0ABP7RET0</accession>
<evidence type="ECO:0000256" key="3">
    <source>
        <dbReference type="ARBA" id="ARBA00022679"/>
    </source>
</evidence>
<feature type="domain" description="L,D-TPase catalytic" evidence="9">
    <location>
        <begin position="99"/>
        <end position="207"/>
    </location>
</feature>
<evidence type="ECO:0000256" key="2">
    <source>
        <dbReference type="ARBA" id="ARBA00005992"/>
    </source>
</evidence>
<dbReference type="Pfam" id="PF03734">
    <property type="entry name" value="YkuD"/>
    <property type="match status" value="1"/>
</dbReference>
<keyword evidence="8" id="KW-0732">Signal</keyword>
<keyword evidence="3" id="KW-0808">Transferase</keyword>
<dbReference type="InterPro" id="IPR038063">
    <property type="entry name" value="Transpep_catalytic_dom"/>
</dbReference>
<evidence type="ECO:0000256" key="6">
    <source>
        <dbReference type="ARBA" id="ARBA00023316"/>
    </source>
</evidence>
<organism evidence="10 11">
    <name type="scientific">Sphingomonas humi</name>
    <dbReference type="NCBI Taxonomy" id="335630"/>
    <lineage>
        <taxon>Bacteria</taxon>
        <taxon>Pseudomonadati</taxon>
        <taxon>Pseudomonadota</taxon>
        <taxon>Alphaproteobacteria</taxon>
        <taxon>Sphingomonadales</taxon>
        <taxon>Sphingomonadaceae</taxon>
        <taxon>Sphingomonas</taxon>
    </lineage>
</organism>
<sequence length="222" mass="24182">MRWMTIAMLAAVGGCLVVHQSIAGAWVGSGANPVSAAQASGAHTPKQSPFRIYLDRAQRYEAAATGRFRQVPLSLLRVDRRLHYGEFVWNDAGIPEGPIIIWVDLSTQLMSVLRGGHEIGTAVVLYGEDGKDTPLGSFPIRWKGRDHRSSLYDAPMPFTLRLTDDGVAIHGSNVRWGAATHGCVGIPTEFANRLFEQAQVGDVVTIVRSGPDRPRPDVLQSQ</sequence>
<comment type="pathway">
    <text evidence="1 7">Cell wall biogenesis; peptidoglycan biosynthesis.</text>
</comment>
<dbReference type="RefSeq" id="WP_344708271.1">
    <property type="nucleotide sequence ID" value="NZ_BAAAZD010000001.1"/>
</dbReference>
<feature type="active site" description="Nucleophile" evidence="7">
    <location>
        <position position="183"/>
    </location>
</feature>
<dbReference type="Proteomes" id="UP001501310">
    <property type="component" value="Unassembled WGS sequence"/>
</dbReference>
<protein>
    <recommendedName>
        <fullName evidence="9">L,D-TPase catalytic domain-containing protein</fullName>
    </recommendedName>
</protein>
<dbReference type="InterPro" id="IPR050979">
    <property type="entry name" value="LD-transpeptidase"/>
</dbReference>
<evidence type="ECO:0000313" key="10">
    <source>
        <dbReference type="EMBL" id="GAA3996454.1"/>
    </source>
</evidence>
<name>A0ABP7RET0_9SPHN</name>
<evidence type="ECO:0000256" key="1">
    <source>
        <dbReference type="ARBA" id="ARBA00004752"/>
    </source>
</evidence>
<reference evidence="11" key="1">
    <citation type="journal article" date="2019" name="Int. J. Syst. Evol. Microbiol.">
        <title>The Global Catalogue of Microorganisms (GCM) 10K type strain sequencing project: providing services to taxonomists for standard genome sequencing and annotation.</title>
        <authorList>
            <consortium name="The Broad Institute Genomics Platform"/>
            <consortium name="The Broad Institute Genome Sequencing Center for Infectious Disease"/>
            <person name="Wu L."/>
            <person name="Ma J."/>
        </authorList>
    </citation>
    <scope>NUCLEOTIDE SEQUENCE [LARGE SCALE GENOMIC DNA]</scope>
    <source>
        <strain evidence="11">JCM 16603</strain>
    </source>
</reference>
<dbReference type="PANTHER" id="PTHR30582:SF2">
    <property type="entry name" value="L,D-TRANSPEPTIDASE YCIB-RELATED"/>
    <property type="match status" value="1"/>
</dbReference>
<dbReference type="EMBL" id="BAAAZD010000001">
    <property type="protein sequence ID" value="GAA3996454.1"/>
    <property type="molecule type" value="Genomic_DNA"/>
</dbReference>